<name>A0A8S1DET5_9INSE</name>
<feature type="compositionally biased region" description="Acidic residues" evidence="1">
    <location>
        <begin position="30"/>
        <end position="39"/>
    </location>
</feature>
<organism evidence="3 4">
    <name type="scientific">Cloeon dipterum</name>
    <dbReference type="NCBI Taxonomy" id="197152"/>
    <lineage>
        <taxon>Eukaryota</taxon>
        <taxon>Metazoa</taxon>
        <taxon>Ecdysozoa</taxon>
        <taxon>Arthropoda</taxon>
        <taxon>Hexapoda</taxon>
        <taxon>Insecta</taxon>
        <taxon>Pterygota</taxon>
        <taxon>Palaeoptera</taxon>
        <taxon>Ephemeroptera</taxon>
        <taxon>Pisciforma</taxon>
        <taxon>Baetidae</taxon>
        <taxon>Cloeon</taxon>
    </lineage>
</organism>
<dbReference type="PANTHER" id="PTHR15117">
    <property type="entry name" value="ATAXIN 7 RELATED"/>
    <property type="match status" value="1"/>
</dbReference>
<proteinExistence type="predicted"/>
<dbReference type="AlphaFoldDB" id="A0A8S1DET5"/>
<dbReference type="InterPro" id="IPR013243">
    <property type="entry name" value="SCA7_dom"/>
</dbReference>
<gene>
    <name evidence="3" type="ORF">CLODIP_2_CD00051</name>
</gene>
<comment type="caution">
    <text evidence="3">The sequence shown here is derived from an EMBL/GenBank/DDBJ whole genome shotgun (WGS) entry which is preliminary data.</text>
</comment>
<dbReference type="Gene3D" id="6.10.140.1270">
    <property type="match status" value="1"/>
</dbReference>
<evidence type="ECO:0000256" key="1">
    <source>
        <dbReference type="SAM" id="MobiDB-lite"/>
    </source>
</evidence>
<dbReference type="OrthoDB" id="21678at2759"/>
<dbReference type="PANTHER" id="PTHR15117:SF24">
    <property type="entry name" value="SCA7 DOMAIN-CONTAINING PROTEIN"/>
    <property type="match status" value="1"/>
</dbReference>
<keyword evidence="4" id="KW-1185">Reference proteome</keyword>
<feature type="domain" description="SCA7" evidence="2">
    <location>
        <begin position="183"/>
        <end position="250"/>
    </location>
</feature>
<evidence type="ECO:0000313" key="3">
    <source>
        <dbReference type="EMBL" id="CAB3379869.1"/>
    </source>
</evidence>
<dbReference type="EMBL" id="CADEPI010000196">
    <property type="protein sequence ID" value="CAB3379869.1"/>
    <property type="molecule type" value="Genomic_DNA"/>
</dbReference>
<feature type="compositionally biased region" description="Basic and acidic residues" evidence="1">
    <location>
        <begin position="173"/>
        <end position="185"/>
    </location>
</feature>
<feature type="region of interest" description="Disordered" evidence="1">
    <location>
        <begin position="18"/>
        <end position="46"/>
    </location>
</feature>
<evidence type="ECO:0000259" key="2">
    <source>
        <dbReference type="PROSITE" id="PS51505"/>
    </source>
</evidence>
<protein>
    <recommendedName>
        <fullName evidence="2">SCA7 domain-containing protein</fullName>
    </recommendedName>
</protein>
<accession>A0A8S1DET5</accession>
<feature type="region of interest" description="Disordered" evidence="1">
    <location>
        <begin position="148"/>
        <end position="186"/>
    </location>
</feature>
<dbReference type="Proteomes" id="UP000494165">
    <property type="component" value="Unassembled WGS sequence"/>
</dbReference>
<dbReference type="PROSITE" id="PS51505">
    <property type="entry name" value="SCA7"/>
    <property type="match status" value="1"/>
</dbReference>
<dbReference type="InterPro" id="IPR052237">
    <property type="entry name" value="Ataxin-7-like_regulator"/>
</dbReference>
<reference evidence="3 4" key="1">
    <citation type="submission" date="2020-04" db="EMBL/GenBank/DDBJ databases">
        <authorList>
            <person name="Alioto T."/>
            <person name="Alioto T."/>
            <person name="Gomez Garrido J."/>
        </authorList>
    </citation>
    <scope>NUCLEOTIDE SEQUENCE [LARGE SCALE GENOMIC DNA]</scope>
</reference>
<evidence type="ECO:0000313" key="4">
    <source>
        <dbReference type="Proteomes" id="UP000494165"/>
    </source>
</evidence>
<dbReference type="Pfam" id="PF08313">
    <property type="entry name" value="SCA7"/>
    <property type="match status" value="1"/>
</dbReference>
<sequence length="641" mass="71114">MDEAGSLSGLEGQDWAKWMRRMGRDRPEDDLNGVDSPDEDASKPTAHCKRLPLKDHHLFGHCPEVDPFVAAVCEYCQKIVKIPFLQQHIAKAHNGMLKRYKIKEEPKPEVSVKQPSPPVVPKAPKVLPVMGKQSILVAAAARFAEAPLSPPSQPEVPAVVVKTEKSRKRGRSNKAEAPEKRRRVETAAGYNPDIHCGVWNEQTKTNCLRALTCRIHSLVLKRAVPMRTRLFDDLLAQHKAQHKLKKEASSSQVEEDGDVVIEEEEEEAAGRPNGRTINGSFANAEISLEDYPIANHEFLELPFPKLWASPSSEVLRRPILGDFQMPHKLQPPERWAIEDALDCRPPAPKPLMVCNTSNLRKFGGYLGINRGLQVLRRKMQCLVHSKENNNKEIGFDNLGFPPDTVKIIAPVRTQPVQPLIQDVGKRKKIRGRAVVARRLRQGKVKYRLKLVRHRKHKNHRVSPKKPQQVPQQQVLLAKKRKAGSYKENSSLNGTKAGESLLVTNRAAVGLLGARPHSALGDAAAAHPSTASMAIGSQMEADALRANKSKGWNGRRPACSAKITVFPNATGTLIRLSDLAETKNHKKSTFGGTQTMVTVQQVPRVLSAQLNPVPGESSSLKFMPPQSKTALFSFSKKDHEKT</sequence>